<dbReference type="Proteomes" id="UP000792457">
    <property type="component" value="Unassembled WGS sequence"/>
</dbReference>
<protein>
    <submittedName>
        <fullName evidence="3">Uncharacterized protein</fullName>
    </submittedName>
</protein>
<evidence type="ECO:0000256" key="2">
    <source>
        <dbReference type="SAM" id="SignalP"/>
    </source>
</evidence>
<dbReference type="AlphaFoldDB" id="A0A8K0JVG2"/>
<name>A0A8K0JVG2_LADFU</name>
<evidence type="ECO:0000313" key="3">
    <source>
        <dbReference type="EMBL" id="KAG8223397.1"/>
    </source>
</evidence>
<reference evidence="3" key="2">
    <citation type="submission" date="2017-10" db="EMBL/GenBank/DDBJ databases">
        <title>Ladona fulva Genome sequencing and assembly.</title>
        <authorList>
            <person name="Murali S."/>
            <person name="Richards S."/>
            <person name="Bandaranaike D."/>
            <person name="Bellair M."/>
            <person name="Blankenburg K."/>
            <person name="Chao H."/>
            <person name="Dinh H."/>
            <person name="Doddapaneni H."/>
            <person name="Dugan-Rocha S."/>
            <person name="Elkadiri S."/>
            <person name="Gnanaolivu R."/>
            <person name="Hernandez B."/>
            <person name="Skinner E."/>
            <person name="Javaid M."/>
            <person name="Lee S."/>
            <person name="Li M."/>
            <person name="Ming W."/>
            <person name="Munidasa M."/>
            <person name="Muniz J."/>
            <person name="Nguyen L."/>
            <person name="Hughes D."/>
            <person name="Osuji N."/>
            <person name="Pu L.-L."/>
            <person name="Puazo M."/>
            <person name="Qu C."/>
            <person name="Quiroz J."/>
            <person name="Raj R."/>
            <person name="Weissenberger G."/>
            <person name="Xin Y."/>
            <person name="Zou X."/>
            <person name="Han Y."/>
            <person name="Worley K."/>
            <person name="Muzny D."/>
            <person name="Gibbs R."/>
        </authorList>
    </citation>
    <scope>NUCLEOTIDE SEQUENCE</scope>
    <source>
        <strain evidence="3">Sampled in the wild</strain>
    </source>
</reference>
<reference evidence="3" key="1">
    <citation type="submission" date="2013-04" db="EMBL/GenBank/DDBJ databases">
        <authorList>
            <person name="Qu J."/>
            <person name="Murali S.C."/>
            <person name="Bandaranaike D."/>
            <person name="Bellair M."/>
            <person name="Blankenburg K."/>
            <person name="Chao H."/>
            <person name="Dinh H."/>
            <person name="Doddapaneni H."/>
            <person name="Downs B."/>
            <person name="Dugan-Rocha S."/>
            <person name="Elkadiri S."/>
            <person name="Gnanaolivu R.D."/>
            <person name="Hernandez B."/>
            <person name="Javaid M."/>
            <person name="Jayaseelan J.C."/>
            <person name="Lee S."/>
            <person name="Li M."/>
            <person name="Ming W."/>
            <person name="Munidasa M."/>
            <person name="Muniz J."/>
            <person name="Nguyen L."/>
            <person name="Ongeri F."/>
            <person name="Osuji N."/>
            <person name="Pu L.-L."/>
            <person name="Puazo M."/>
            <person name="Qu C."/>
            <person name="Quiroz J."/>
            <person name="Raj R."/>
            <person name="Weissenberger G."/>
            <person name="Xin Y."/>
            <person name="Zou X."/>
            <person name="Han Y."/>
            <person name="Richards S."/>
            <person name="Worley K."/>
            <person name="Muzny D."/>
            <person name="Gibbs R."/>
        </authorList>
    </citation>
    <scope>NUCLEOTIDE SEQUENCE</scope>
    <source>
        <strain evidence="3">Sampled in the wild</strain>
    </source>
</reference>
<feature type="compositionally biased region" description="Basic and acidic residues" evidence="1">
    <location>
        <begin position="78"/>
        <end position="96"/>
    </location>
</feature>
<dbReference type="EMBL" id="KZ308158">
    <property type="protein sequence ID" value="KAG8223397.1"/>
    <property type="molecule type" value="Genomic_DNA"/>
</dbReference>
<feature type="chain" id="PRO_5035466930" evidence="2">
    <location>
        <begin position="40"/>
        <end position="107"/>
    </location>
</feature>
<keyword evidence="2" id="KW-0732">Signal</keyword>
<accession>A0A8K0JVG2</accession>
<keyword evidence="4" id="KW-1185">Reference proteome</keyword>
<feature type="compositionally biased region" description="Basic residues" evidence="1">
    <location>
        <begin position="43"/>
        <end position="54"/>
    </location>
</feature>
<gene>
    <name evidence="3" type="ORF">J437_LFUL002642</name>
</gene>
<comment type="caution">
    <text evidence="3">The sequence shown here is derived from an EMBL/GenBank/DDBJ whole genome shotgun (WGS) entry which is preliminary data.</text>
</comment>
<evidence type="ECO:0000256" key="1">
    <source>
        <dbReference type="SAM" id="MobiDB-lite"/>
    </source>
</evidence>
<organism evidence="3 4">
    <name type="scientific">Ladona fulva</name>
    <name type="common">Scarce chaser dragonfly</name>
    <name type="synonym">Libellula fulva</name>
    <dbReference type="NCBI Taxonomy" id="123851"/>
    <lineage>
        <taxon>Eukaryota</taxon>
        <taxon>Metazoa</taxon>
        <taxon>Ecdysozoa</taxon>
        <taxon>Arthropoda</taxon>
        <taxon>Hexapoda</taxon>
        <taxon>Insecta</taxon>
        <taxon>Pterygota</taxon>
        <taxon>Palaeoptera</taxon>
        <taxon>Odonata</taxon>
        <taxon>Epiprocta</taxon>
        <taxon>Anisoptera</taxon>
        <taxon>Libelluloidea</taxon>
        <taxon>Libellulidae</taxon>
        <taxon>Ladona</taxon>
    </lineage>
</organism>
<feature type="signal peptide" evidence="2">
    <location>
        <begin position="1"/>
        <end position="39"/>
    </location>
</feature>
<feature type="region of interest" description="Disordered" evidence="1">
    <location>
        <begin position="43"/>
        <end position="107"/>
    </location>
</feature>
<evidence type="ECO:0000313" key="4">
    <source>
        <dbReference type="Proteomes" id="UP000792457"/>
    </source>
</evidence>
<proteinExistence type="predicted"/>
<sequence length="107" mass="12234">MVTAMLLFRCLPMTRTFTMKAHLVLLAVLLFLLLADVHADKPKKFKKVRHKHKTTTTTTTESSAEDRDVFSMMEEDEKASKVEEESSKENLDSREESMEDNAVLQGD</sequence>